<accession>A0ACC7VGU4</accession>
<protein>
    <submittedName>
        <fullName evidence="1">Uncharacterized protein</fullName>
    </submittedName>
</protein>
<proteinExistence type="predicted"/>
<keyword evidence="2" id="KW-1185">Reference proteome</keyword>
<evidence type="ECO:0000313" key="2">
    <source>
        <dbReference type="Proteomes" id="UP000466692"/>
    </source>
</evidence>
<dbReference type="EMBL" id="WMEU01000003">
    <property type="protein sequence ID" value="MYL54191.1"/>
    <property type="molecule type" value="Genomic_DNA"/>
</dbReference>
<evidence type="ECO:0000313" key="1">
    <source>
        <dbReference type="EMBL" id="MYL54191.1"/>
    </source>
</evidence>
<dbReference type="Proteomes" id="UP000466692">
    <property type="component" value="Unassembled WGS sequence"/>
</dbReference>
<organism evidence="1 2">
    <name type="scientific">Pontibacillus yanchengensis</name>
    <dbReference type="NCBI Taxonomy" id="462910"/>
    <lineage>
        <taxon>Bacteria</taxon>
        <taxon>Bacillati</taxon>
        <taxon>Bacillota</taxon>
        <taxon>Bacilli</taxon>
        <taxon>Bacillales</taxon>
        <taxon>Bacillaceae</taxon>
        <taxon>Pontibacillus</taxon>
    </lineage>
</organism>
<comment type="caution">
    <text evidence="1">The sequence shown here is derived from an EMBL/GenBank/DDBJ whole genome shotgun (WGS) entry which is preliminary data.</text>
</comment>
<gene>
    <name evidence="1" type="ORF">GLW08_12670</name>
</gene>
<name>A0ACC7VGU4_9BACI</name>
<sequence length="80" mass="9877">MSTFEYFNDSTWSDIFQNNSLDYKLYQPSKENDWFKESKFSNKKIYKFRTSQKYRCFGFRENDTFYVLRFDTTHEISDNG</sequence>
<reference evidence="1" key="1">
    <citation type="submission" date="2019-11" db="EMBL/GenBank/DDBJ databases">
        <title>Genome sequences of 17 halophilic strains isolated from different environments.</title>
        <authorList>
            <person name="Furrow R.E."/>
        </authorList>
    </citation>
    <scope>NUCLEOTIDE SEQUENCE</scope>
    <source>
        <strain evidence="1">22510_22_Filter</strain>
    </source>
</reference>